<evidence type="ECO:0000313" key="1">
    <source>
        <dbReference type="EMBL" id="GEK55940.1"/>
    </source>
</evidence>
<dbReference type="InterPro" id="IPR016886">
    <property type="entry name" value="UCP028458_glyceroPtfrase"/>
</dbReference>
<gene>
    <name evidence="1" type="ORF">PES01_27850</name>
</gene>
<protein>
    <submittedName>
        <fullName evidence="1">CDP-glycerol--glycerophosphate glycerophosphotransferase</fullName>
    </submittedName>
</protein>
<name>A0A510XY13_9GAMM</name>
<dbReference type="Proteomes" id="UP000321419">
    <property type="component" value="Unassembled WGS sequence"/>
</dbReference>
<organism evidence="1 2">
    <name type="scientific">Pseudoalteromonas espejiana</name>
    <dbReference type="NCBI Taxonomy" id="28107"/>
    <lineage>
        <taxon>Bacteria</taxon>
        <taxon>Pseudomonadati</taxon>
        <taxon>Pseudomonadota</taxon>
        <taxon>Gammaproteobacteria</taxon>
        <taxon>Alteromonadales</taxon>
        <taxon>Pseudoalteromonadaceae</taxon>
        <taxon>Pseudoalteromonas</taxon>
    </lineage>
</organism>
<dbReference type="PIRSF" id="PIRSF028458">
    <property type="entry name" value="UCP028458_glyceroPtfrase"/>
    <property type="match status" value="1"/>
</dbReference>
<dbReference type="RefSeq" id="WP_174694369.1">
    <property type="nucleotide sequence ID" value="NZ_BJUM01000028.1"/>
</dbReference>
<sequence length="356" mass="41034">MNYLTATANKKYLMYISQNYSYAILRPLQAQILAHGGEVRWFLAGSEVNPDFLNDDEQQLHSIKDIHSWKPDATFAPANLIPTFIPGIKVAVFHGFDAHKRDTTGEKGHFAIRGCFDLYCTQGPNTTKRFEESARKHGHFKVAQTGWPTLDPLFSDAQDNPYVSDDPRATLLICSTFSHRLTLAPRLYEQIKHFSEQGKWRILVQFHPKMPHEWVEKYKALSNQNLTFVETDNVLPLLKAADVMLCDTSSVMQMFLLQNKPVVTYRTRQPFPHLLDVTEASEVEKNIDLALTRPKELMTAISHYSQELHPYNDGQSSMRVLNATNEFLLSENSLKSKPLNIIRQFKMRKMLNYWGW</sequence>
<dbReference type="SUPFAM" id="SSF53756">
    <property type="entry name" value="UDP-Glycosyltransferase/glycogen phosphorylase"/>
    <property type="match status" value="1"/>
</dbReference>
<reference evidence="1 2" key="1">
    <citation type="submission" date="2019-07" db="EMBL/GenBank/DDBJ databases">
        <title>Whole genome shotgun sequence of Pseudoalteromonas espejiana NBRC 102222.</title>
        <authorList>
            <person name="Hosoyama A."/>
            <person name="Uohara A."/>
            <person name="Ohji S."/>
            <person name="Ichikawa N."/>
        </authorList>
    </citation>
    <scope>NUCLEOTIDE SEQUENCE [LARGE SCALE GENOMIC DNA]</scope>
    <source>
        <strain evidence="1 2">NBRC 102222</strain>
    </source>
</reference>
<dbReference type="GO" id="GO:0016020">
    <property type="term" value="C:membrane"/>
    <property type="evidence" value="ECO:0007669"/>
    <property type="project" value="InterPro"/>
</dbReference>
<dbReference type="Pfam" id="PF04464">
    <property type="entry name" value="Glyphos_transf"/>
    <property type="match status" value="1"/>
</dbReference>
<dbReference type="EMBL" id="BJUM01000028">
    <property type="protein sequence ID" value="GEK55940.1"/>
    <property type="molecule type" value="Genomic_DNA"/>
</dbReference>
<dbReference type="AlphaFoldDB" id="A0A510XY13"/>
<keyword evidence="1" id="KW-0808">Transferase</keyword>
<dbReference type="InterPro" id="IPR043148">
    <property type="entry name" value="TagF_C"/>
</dbReference>
<keyword evidence="2" id="KW-1185">Reference proteome</keyword>
<dbReference type="Gene3D" id="3.40.50.12580">
    <property type="match status" value="1"/>
</dbReference>
<dbReference type="InterPro" id="IPR007554">
    <property type="entry name" value="Glycerophosphate_synth"/>
</dbReference>
<proteinExistence type="predicted"/>
<evidence type="ECO:0000313" key="2">
    <source>
        <dbReference type="Proteomes" id="UP000321419"/>
    </source>
</evidence>
<dbReference type="GO" id="GO:0047355">
    <property type="term" value="F:CDP-glycerol glycerophosphotransferase activity"/>
    <property type="evidence" value="ECO:0007669"/>
    <property type="project" value="InterPro"/>
</dbReference>
<accession>A0A510XY13</accession>
<comment type="caution">
    <text evidence="1">The sequence shown here is derived from an EMBL/GenBank/DDBJ whole genome shotgun (WGS) entry which is preliminary data.</text>
</comment>